<dbReference type="CDD" id="cd03230">
    <property type="entry name" value="ABC_DR_subfamily_A"/>
    <property type="match status" value="1"/>
</dbReference>
<keyword evidence="2 4" id="KW-0067">ATP-binding</keyword>
<organism evidence="4 5">
    <name type="scientific">Actinoplanes nipponensis</name>
    <dbReference type="NCBI Taxonomy" id="135950"/>
    <lineage>
        <taxon>Bacteria</taxon>
        <taxon>Bacillati</taxon>
        <taxon>Actinomycetota</taxon>
        <taxon>Actinomycetes</taxon>
        <taxon>Micromonosporales</taxon>
        <taxon>Micromonosporaceae</taxon>
        <taxon>Actinoplanes</taxon>
    </lineage>
</organism>
<accession>A0A919JGZ9</accession>
<evidence type="ECO:0000256" key="2">
    <source>
        <dbReference type="ARBA" id="ARBA00022840"/>
    </source>
</evidence>
<dbReference type="RefSeq" id="WP_203762729.1">
    <property type="nucleotide sequence ID" value="NZ_BAAAYJ010000014.1"/>
</dbReference>
<dbReference type="AlphaFoldDB" id="A0A919JGZ9"/>
<comment type="caution">
    <text evidence="4">The sequence shown here is derived from an EMBL/GenBank/DDBJ whole genome shotgun (WGS) entry which is preliminary data.</text>
</comment>
<name>A0A919JGZ9_9ACTN</name>
<keyword evidence="5" id="KW-1185">Reference proteome</keyword>
<dbReference type="InterPro" id="IPR003593">
    <property type="entry name" value="AAA+_ATPase"/>
</dbReference>
<dbReference type="Gene3D" id="3.40.50.300">
    <property type="entry name" value="P-loop containing nucleotide triphosphate hydrolases"/>
    <property type="match status" value="1"/>
</dbReference>
<reference evidence="4" key="1">
    <citation type="submission" date="2021-01" db="EMBL/GenBank/DDBJ databases">
        <title>Whole genome shotgun sequence of Actinoplanes nipponensis NBRC 14063.</title>
        <authorList>
            <person name="Komaki H."/>
            <person name="Tamura T."/>
        </authorList>
    </citation>
    <scope>NUCLEOTIDE SEQUENCE</scope>
    <source>
        <strain evidence="4">NBRC 14063</strain>
    </source>
</reference>
<dbReference type="EMBL" id="BOMQ01000004">
    <property type="protein sequence ID" value="GIE46599.1"/>
    <property type="molecule type" value="Genomic_DNA"/>
</dbReference>
<dbReference type="PANTHER" id="PTHR43038:SF3">
    <property type="entry name" value="ABC TRANSPORTER G FAMILY MEMBER 20 ISOFORM X1"/>
    <property type="match status" value="1"/>
</dbReference>
<dbReference type="PANTHER" id="PTHR43038">
    <property type="entry name" value="ATP-BINDING CASSETTE, SUB-FAMILY H, MEMBER 1"/>
    <property type="match status" value="1"/>
</dbReference>
<dbReference type="InterPro" id="IPR003439">
    <property type="entry name" value="ABC_transporter-like_ATP-bd"/>
</dbReference>
<dbReference type="GO" id="GO:0005524">
    <property type="term" value="F:ATP binding"/>
    <property type="evidence" value="ECO:0007669"/>
    <property type="project" value="UniProtKB-KW"/>
</dbReference>
<proteinExistence type="predicted"/>
<evidence type="ECO:0000313" key="4">
    <source>
        <dbReference type="EMBL" id="GIE46599.1"/>
    </source>
</evidence>
<protein>
    <submittedName>
        <fullName evidence="4">Multidrug ABC transporter ATP-binding protein</fullName>
    </submittedName>
</protein>
<evidence type="ECO:0000256" key="1">
    <source>
        <dbReference type="ARBA" id="ARBA00022741"/>
    </source>
</evidence>
<evidence type="ECO:0000259" key="3">
    <source>
        <dbReference type="PROSITE" id="PS50893"/>
    </source>
</evidence>
<evidence type="ECO:0000313" key="5">
    <source>
        <dbReference type="Proteomes" id="UP000647172"/>
    </source>
</evidence>
<dbReference type="PROSITE" id="PS50893">
    <property type="entry name" value="ABC_TRANSPORTER_2"/>
    <property type="match status" value="1"/>
</dbReference>
<dbReference type="Pfam" id="PF00005">
    <property type="entry name" value="ABC_tran"/>
    <property type="match status" value="1"/>
</dbReference>
<feature type="domain" description="ABC transporter" evidence="3">
    <location>
        <begin position="5"/>
        <end position="228"/>
    </location>
</feature>
<dbReference type="InterPro" id="IPR017871">
    <property type="entry name" value="ABC_transporter-like_CS"/>
</dbReference>
<sequence>MNDAIEVTDLVVDRGGRRVLHGITCGVAAGSVTGLLGPSGSGKTTLIRAIVGVQVVRSGSVTVLGRPAGAAELRRTVGYVTQAPSIYADLSVRENARYFASLYGLGAAEADRAIADVGLADAAGQLVGNLSGGQRSRASLGCAMIGTPRLLVLDEPTVGQDPVLRADLWAKFHALAAAGTTLLVSSHVMDEAGRCDRLLLIREGRLIGDDSPAAIRTAAGTEDLEEAFLRLIRDSERVTA</sequence>
<dbReference type="GO" id="GO:0016887">
    <property type="term" value="F:ATP hydrolysis activity"/>
    <property type="evidence" value="ECO:0007669"/>
    <property type="project" value="InterPro"/>
</dbReference>
<keyword evidence="1" id="KW-0547">Nucleotide-binding</keyword>
<dbReference type="PROSITE" id="PS00211">
    <property type="entry name" value="ABC_TRANSPORTER_1"/>
    <property type="match status" value="1"/>
</dbReference>
<dbReference type="SMART" id="SM00382">
    <property type="entry name" value="AAA"/>
    <property type="match status" value="1"/>
</dbReference>
<gene>
    <name evidence="4" type="ORF">Ani05nite_01330</name>
</gene>
<dbReference type="Proteomes" id="UP000647172">
    <property type="component" value="Unassembled WGS sequence"/>
</dbReference>
<dbReference type="SUPFAM" id="SSF52540">
    <property type="entry name" value="P-loop containing nucleoside triphosphate hydrolases"/>
    <property type="match status" value="1"/>
</dbReference>
<dbReference type="InterPro" id="IPR027417">
    <property type="entry name" value="P-loop_NTPase"/>
</dbReference>